<dbReference type="HAMAP" id="MF_00651">
    <property type="entry name" value="Nuclease_YqgF"/>
    <property type="match status" value="1"/>
</dbReference>
<evidence type="ECO:0000256" key="3">
    <source>
        <dbReference type="ARBA" id="ARBA00022722"/>
    </source>
</evidence>
<sequence length="142" mass="16050">MSIYKSIGLDLGSKTCGVAVSDGLGMYAHPLVTLRFDGNLEDLKDMIQPILKEHNVNTIALGYPKMMNNDIGERALISEEFKALLETWFNIKVVLIDERLTSVLSERQLIAQDVSRKKRKKVVDQAAAVQILQSLLDRQRFF</sequence>
<evidence type="ECO:0000256" key="1">
    <source>
        <dbReference type="ARBA" id="ARBA00022490"/>
    </source>
</evidence>
<dbReference type="PANTHER" id="PTHR33317">
    <property type="entry name" value="POLYNUCLEOTIDYL TRANSFERASE, RIBONUCLEASE H-LIKE SUPERFAMILY PROTEIN"/>
    <property type="match status" value="1"/>
</dbReference>
<dbReference type="PANTHER" id="PTHR33317:SF4">
    <property type="entry name" value="POLYNUCLEOTIDYL TRANSFERASE, RIBONUCLEASE H-LIKE SUPERFAMILY PROTEIN"/>
    <property type="match status" value="1"/>
</dbReference>
<dbReference type="EC" id="3.1.-.-" evidence="5"/>
<protein>
    <recommendedName>
        <fullName evidence="5">Putative pre-16S rRNA nuclease</fullName>
        <ecNumber evidence="5">3.1.-.-</ecNumber>
    </recommendedName>
</protein>
<dbReference type="GO" id="GO:0000967">
    <property type="term" value="P:rRNA 5'-end processing"/>
    <property type="evidence" value="ECO:0007669"/>
    <property type="project" value="UniProtKB-UniRule"/>
</dbReference>
<dbReference type="Gene3D" id="3.30.420.140">
    <property type="entry name" value="YqgF/RNase H-like domain"/>
    <property type="match status" value="1"/>
</dbReference>
<keyword evidence="1 5" id="KW-0963">Cytoplasm</keyword>
<evidence type="ECO:0000256" key="2">
    <source>
        <dbReference type="ARBA" id="ARBA00022517"/>
    </source>
</evidence>
<dbReference type="InterPro" id="IPR012337">
    <property type="entry name" value="RNaseH-like_sf"/>
</dbReference>
<evidence type="ECO:0000256" key="5">
    <source>
        <dbReference type="HAMAP-Rule" id="MF_00651"/>
    </source>
</evidence>
<comment type="subcellular location">
    <subcellularLocation>
        <location evidence="5">Cytoplasm</location>
    </subcellularLocation>
</comment>
<dbReference type="AlphaFoldDB" id="A0A109UH16"/>
<organism evidence="7 8">
    <name type="scientific">Erysipelothrix larvae</name>
    <dbReference type="NCBI Taxonomy" id="1514105"/>
    <lineage>
        <taxon>Bacteria</taxon>
        <taxon>Bacillati</taxon>
        <taxon>Bacillota</taxon>
        <taxon>Erysipelotrichia</taxon>
        <taxon>Erysipelotrichales</taxon>
        <taxon>Erysipelotrichaceae</taxon>
        <taxon>Erysipelothrix</taxon>
    </lineage>
</organism>
<dbReference type="InterPro" id="IPR037027">
    <property type="entry name" value="YqgF/RNaseH-like_dom_sf"/>
</dbReference>
<comment type="function">
    <text evidence="5">Could be a nuclease involved in processing of the 5'-end of pre-16S rRNA.</text>
</comment>
<dbReference type="InterPro" id="IPR006641">
    <property type="entry name" value="YqgF/RNaseH-like_dom"/>
</dbReference>
<evidence type="ECO:0000313" key="7">
    <source>
        <dbReference type="EMBL" id="AMC93553.1"/>
    </source>
</evidence>
<name>A0A109UH16_9FIRM</name>
<dbReference type="Pfam" id="PF03652">
    <property type="entry name" value="RuvX"/>
    <property type="match status" value="1"/>
</dbReference>
<dbReference type="KEGG" id="erl:AOC36_06015"/>
<dbReference type="GO" id="GO:0005829">
    <property type="term" value="C:cytosol"/>
    <property type="evidence" value="ECO:0007669"/>
    <property type="project" value="TreeGrafter"/>
</dbReference>
<comment type="similarity">
    <text evidence="5">Belongs to the YqgF HJR family.</text>
</comment>
<dbReference type="SUPFAM" id="SSF53098">
    <property type="entry name" value="Ribonuclease H-like"/>
    <property type="match status" value="1"/>
</dbReference>
<dbReference type="CDD" id="cd16964">
    <property type="entry name" value="YqgF"/>
    <property type="match status" value="1"/>
</dbReference>
<evidence type="ECO:0000256" key="4">
    <source>
        <dbReference type="ARBA" id="ARBA00022801"/>
    </source>
</evidence>
<keyword evidence="4 5" id="KW-0378">Hydrolase</keyword>
<dbReference type="SMART" id="SM00732">
    <property type="entry name" value="YqgFc"/>
    <property type="match status" value="1"/>
</dbReference>
<accession>A0A109UH16</accession>
<dbReference type="RefSeq" id="WP_067632432.1">
    <property type="nucleotide sequence ID" value="NZ_CP013213.1"/>
</dbReference>
<dbReference type="OrthoDB" id="9796140at2"/>
<proteinExistence type="inferred from homology"/>
<dbReference type="InterPro" id="IPR005227">
    <property type="entry name" value="YqgF"/>
</dbReference>
<keyword evidence="2 5" id="KW-0690">Ribosome biogenesis</keyword>
<reference evidence="7 8" key="1">
    <citation type="submission" date="2015-10" db="EMBL/GenBank/DDBJ databases">
        <title>Erysipelothrix larvae sp. LV19 isolated from the larval gut of the rhinoceros beetle, Trypoxylus dichotomus.</title>
        <authorList>
            <person name="Lim S."/>
            <person name="Kim B.-C."/>
        </authorList>
    </citation>
    <scope>NUCLEOTIDE SEQUENCE [LARGE SCALE GENOMIC DNA]</scope>
    <source>
        <strain evidence="7 8">LV19</strain>
    </source>
</reference>
<dbReference type="NCBIfam" id="TIGR00250">
    <property type="entry name" value="RNAse_H_YqgF"/>
    <property type="match status" value="1"/>
</dbReference>
<feature type="domain" description="YqgF/RNase H-like" evidence="6">
    <location>
        <begin position="4"/>
        <end position="105"/>
    </location>
</feature>
<dbReference type="STRING" id="1514105.AOC36_06015"/>
<dbReference type="GO" id="GO:0016788">
    <property type="term" value="F:hydrolase activity, acting on ester bonds"/>
    <property type="evidence" value="ECO:0007669"/>
    <property type="project" value="UniProtKB-UniRule"/>
</dbReference>
<evidence type="ECO:0000313" key="8">
    <source>
        <dbReference type="Proteomes" id="UP000063781"/>
    </source>
</evidence>
<gene>
    <name evidence="7" type="ORF">AOC36_06015</name>
</gene>
<dbReference type="GO" id="GO:0004518">
    <property type="term" value="F:nuclease activity"/>
    <property type="evidence" value="ECO:0007669"/>
    <property type="project" value="UniProtKB-KW"/>
</dbReference>
<keyword evidence="8" id="KW-1185">Reference proteome</keyword>
<keyword evidence="3 5" id="KW-0540">Nuclease</keyword>
<evidence type="ECO:0000259" key="6">
    <source>
        <dbReference type="SMART" id="SM00732"/>
    </source>
</evidence>
<dbReference type="EMBL" id="CP013213">
    <property type="protein sequence ID" value="AMC93553.1"/>
    <property type="molecule type" value="Genomic_DNA"/>
</dbReference>
<dbReference type="Proteomes" id="UP000063781">
    <property type="component" value="Chromosome"/>
</dbReference>